<evidence type="ECO:0000313" key="8">
    <source>
        <dbReference type="Proteomes" id="UP000005273"/>
    </source>
</evidence>
<protein>
    <recommendedName>
        <fullName evidence="6">Ribosomal RNA small subunit methyltransferase G</fullName>
        <ecNumber evidence="6">2.1.1.-</ecNumber>
    </recommendedName>
    <alternativeName>
        <fullName evidence="6">16S rRNA 7-methylguanosine methyltransferase</fullName>
        <shortName evidence="6">16S rRNA m7G methyltransferase</shortName>
    </alternativeName>
</protein>
<dbReference type="PIRSF" id="PIRSF003078">
    <property type="entry name" value="GidB"/>
    <property type="match status" value="1"/>
</dbReference>
<keyword evidence="3 6" id="KW-0489">Methyltransferase</keyword>
<comment type="caution">
    <text evidence="6">Lacks conserved residue(s) required for the propagation of feature annotation.</text>
</comment>
<dbReference type="GO" id="GO:0070043">
    <property type="term" value="F:rRNA (guanine-N7-)-methyltransferase activity"/>
    <property type="evidence" value="ECO:0007669"/>
    <property type="project" value="UniProtKB-UniRule"/>
</dbReference>
<dbReference type="STRING" id="592015.HMPREF1705_04550"/>
<feature type="binding site" evidence="6">
    <location>
        <position position="77"/>
    </location>
    <ligand>
        <name>S-adenosyl-L-methionine</name>
        <dbReference type="ChEBI" id="CHEBI:59789"/>
    </ligand>
</feature>
<dbReference type="AlphaFoldDB" id="A0A0T5XAD6"/>
<dbReference type="InterPro" id="IPR003682">
    <property type="entry name" value="rRNA_ssu_MeTfrase_G"/>
</dbReference>
<dbReference type="PANTHER" id="PTHR31760:SF0">
    <property type="entry name" value="S-ADENOSYL-L-METHIONINE-DEPENDENT METHYLTRANSFERASES SUPERFAMILY PROTEIN"/>
    <property type="match status" value="1"/>
</dbReference>
<dbReference type="EC" id="2.1.1.-" evidence="6"/>
<feature type="binding site" evidence="6">
    <location>
        <position position="82"/>
    </location>
    <ligand>
        <name>S-adenosyl-L-methionine</name>
        <dbReference type="ChEBI" id="CHEBI:59789"/>
    </ligand>
</feature>
<feature type="binding site" evidence="6">
    <location>
        <position position="145"/>
    </location>
    <ligand>
        <name>S-adenosyl-L-methionine</name>
        <dbReference type="ChEBI" id="CHEBI:59789"/>
    </ligand>
</feature>
<comment type="subcellular location">
    <subcellularLocation>
        <location evidence="6">Cytoplasm</location>
    </subcellularLocation>
</comment>
<comment type="caution">
    <text evidence="7">The sequence shown here is derived from an EMBL/GenBank/DDBJ whole genome shotgun (WGS) entry which is preliminary data.</text>
</comment>
<sequence>MEDLKVMTKEVASDVLEGIIDANRDKLMDYAKLLGLANSRARLTGPADPKCIFDEHIVDCLAALPLIPSNIRIVDIGTGGGLPGLVWAVCRSDVFVDLLDSVRKKCLVLEEMVRNLNLANVVVHCSRAEEFASSNKDLYDLAAARAVSHLGVLLEYFSPLVRRGGSCIAFKGLKGFEELEELEGKEEKLGWSGLEIWSYEVAGKKLYLFTWKKVKDARISVPRRVGIPERRPWWR</sequence>
<evidence type="ECO:0000256" key="4">
    <source>
        <dbReference type="ARBA" id="ARBA00022679"/>
    </source>
</evidence>
<dbReference type="Gene3D" id="3.40.50.150">
    <property type="entry name" value="Vaccinia Virus protein VP39"/>
    <property type="match status" value="1"/>
</dbReference>
<keyword evidence="2 6" id="KW-0698">rRNA processing</keyword>
<proteinExistence type="inferred from homology"/>
<dbReference type="PANTHER" id="PTHR31760">
    <property type="entry name" value="S-ADENOSYL-L-METHIONINE-DEPENDENT METHYLTRANSFERASES SUPERFAMILY PROTEIN"/>
    <property type="match status" value="1"/>
</dbReference>
<evidence type="ECO:0000256" key="2">
    <source>
        <dbReference type="ARBA" id="ARBA00022552"/>
    </source>
</evidence>
<comment type="function">
    <text evidence="6">Specifically methylates the N7 position of a guanine in 16S rRNA.</text>
</comment>
<dbReference type="NCBIfam" id="TIGR00138">
    <property type="entry name" value="rsmG_gidB"/>
    <property type="match status" value="1"/>
</dbReference>
<evidence type="ECO:0000256" key="5">
    <source>
        <dbReference type="ARBA" id="ARBA00022691"/>
    </source>
</evidence>
<reference evidence="8" key="1">
    <citation type="submission" date="2012-09" db="EMBL/GenBank/DDBJ databases">
        <authorList>
            <person name="Weinstock G."/>
            <person name="Sodergren E."/>
            <person name="Clifton S."/>
            <person name="Fulton L."/>
            <person name="Fulton B."/>
            <person name="Courtney L."/>
            <person name="Fronick C."/>
            <person name="Harrison M."/>
            <person name="Strong C."/>
            <person name="Farmer C."/>
            <person name="Delehaunty K."/>
            <person name="Markovic C."/>
            <person name="Hall O."/>
            <person name="Minx P."/>
            <person name="Tomlinson C."/>
            <person name="Mitreva M."/>
            <person name="Nelson J."/>
            <person name="Hou S."/>
            <person name="Wollam A."/>
            <person name="Pepin K.H."/>
            <person name="Johnson M."/>
            <person name="Bhonagiri V."/>
            <person name="Nash W.E."/>
            <person name="Suruliraj S."/>
            <person name="Warren W."/>
            <person name="Chinwalla A."/>
            <person name="Mardis E.R."/>
            <person name="Wilson R.K."/>
        </authorList>
    </citation>
    <scope>NUCLEOTIDE SEQUENCE [LARGE SCALE GENOMIC DNA]</scope>
    <source>
        <strain evidence="8">OS1</strain>
    </source>
</reference>
<dbReference type="OrthoDB" id="9808773at2"/>
<dbReference type="GO" id="GO:0005829">
    <property type="term" value="C:cytosol"/>
    <property type="evidence" value="ECO:0007669"/>
    <property type="project" value="TreeGrafter"/>
</dbReference>
<dbReference type="SUPFAM" id="SSF53335">
    <property type="entry name" value="S-adenosyl-L-methionine-dependent methyltransferases"/>
    <property type="match status" value="1"/>
</dbReference>
<comment type="similarity">
    <text evidence="6">Belongs to the methyltransferase superfamily. RNA methyltransferase RsmG family.</text>
</comment>
<dbReference type="InterPro" id="IPR029063">
    <property type="entry name" value="SAM-dependent_MTases_sf"/>
</dbReference>
<gene>
    <name evidence="6" type="primary">rsmG</name>
    <name evidence="7" type="ORF">HMPREF1705_04550</name>
</gene>
<accession>A0A0T5XAD6</accession>
<dbReference type="HAMAP" id="MF_00074">
    <property type="entry name" value="16SrRNA_methyltr_G"/>
    <property type="match status" value="1"/>
</dbReference>
<evidence type="ECO:0000313" key="7">
    <source>
        <dbReference type="EMBL" id="KRT35280.1"/>
    </source>
</evidence>
<organism evidence="7 8">
    <name type="scientific">Acetomicrobium hydrogeniformans ATCC BAA-1850</name>
    <dbReference type="NCBI Taxonomy" id="592015"/>
    <lineage>
        <taxon>Bacteria</taxon>
        <taxon>Thermotogati</taxon>
        <taxon>Synergistota</taxon>
        <taxon>Synergistia</taxon>
        <taxon>Synergistales</taxon>
        <taxon>Acetomicrobiaceae</taxon>
        <taxon>Acetomicrobium</taxon>
    </lineage>
</organism>
<dbReference type="eggNOG" id="COG0357">
    <property type="taxonomic scope" value="Bacteria"/>
</dbReference>
<evidence type="ECO:0000256" key="6">
    <source>
        <dbReference type="HAMAP-Rule" id="MF_00074"/>
    </source>
</evidence>
<dbReference type="Proteomes" id="UP000005273">
    <property type="component" value="Unassembled WGS sequence"/>
</dbReference>
<keyword evidence="8" id="KW-1185">Reference proteome</keyword>
<name>A0A0T5XAD6_9BACT</name>
<evidence type="ECO:0000256" key="1">
    <source>
        <dbReference type="ARBA" id="ARBA00022490"/>
    </source>
</evidence>
<keyword evidence="5 6" id="KW-0949">S-adenosyl-L-methionine</keyword>
<dbReference type="RefSeq" id="WP_009202083.1">
    <property type="nucleotide sequence ID" value="NZ_ACJX03000001.1"/>
</dbReference>
<evidence type="ECO:0000256" key="3">
    <source>
        <dbReference type="ARBA" id="ARBA00022603"/>
    </source>
</evidence>
<keyword evidence="4 6" id="KW-0808">Transferase</keyword>
<dbReference type="Pfam" id="PF02527">
    <property type="entry name" value="GidB"/>
    <property type="match status" value="1"/>
</dbReference>
<dbReference type="EMBL" id="ACJX03000001">
    <property type="protein sequence ID" value="KRT35280.1"/>
    <property type="molecule type" value="Genomic_DNA"/>
</dbReference>
<feature type="binding site" evidence="6">
    <location>
        <begin position="128"/>
        <end position="129"/>
    </location>
    <ligand>
        <name>S-adenosyl-L-methionine</name>
        <dbReference type="ChEBI" id="CHEBI:59789"/>
    </ligand>
</feature>
<keyword evidence="1 6" id="KW-0963">Cytoplasm</keyword>